<accession>A0A318TY24</accession>
<feature type="domain" description="Methyltransferase" evidence="1">
    <location>
        <begin position="44"/>
        <end position="132"/>
    </location>
</feature>
<keyword evidence="2" id="KW-0489">Methyltransferase</keyword>
<dbReference type="Pfam" id="PF13649">
    <property type="entry name" value="Methyltransf_25"/>
    <property type="match status" value="1"/>
</dbReference>
<evidence type="ECO:0000313" key="3">
    <source>
        <dbReference type="Proteomes" id="UP000247727"/>
    </source>
</evidence>
<gene>
    <name evidence="2" type="ORF">C8J30_11276</name>
</gene>
<dbReference type="EMBL" id="QJTK01000012">
    <property type="protein sequence ID" value="PYF08657.1"/>
    <property type="molecule type" value="Genomic_DNA"/>
</dbReference>
<dbReference type="OrthoDB" id="9804312at2"/>
<dbReference type="InterPro" id="IPR029063">
    <property type="entry name" value="SAM-dependent_MTases_sf"/>
</dbReference>
<dbReference type="GO" id="GO:0008168">
    <property type="term" value="F:methyltransferase activity"/>
    <property type="evidence" value="ECO:0007669"/>
    <property type="project" value="UniProtKB-KW"/>
</dbReference>
<dbReference type="Proteomes" id="UP000247727">
    <property type="component" value="Unassembled WGS sequence"/>
</dbReference>
<dbReference type="PANTHER" id="PTHR43464">
    <property type="entry name" value="METHYLTRANSFERASE"/>
    <property type="match status" value="1"/>
</dbReference>
<dbReference type="CDD" id="cd02440">
    <property type="entry name" value="AdoMet_MTases"/>
    <property type="match status" value="1"/>
</dbReference>
<protein>
    <submittedName>
        <fullName evidence="2">Methyltransferase family protein</fullName>
    </submittedName>
</protein>
<dbReference type="Gene3D" id="3.40.50.150">
    <property type="entry name" value="Vaccinia Virus protein VP39"/>
    <property type="match status" value="1"/>
</dbReference>
<sequence length="198" mass="21837">MSDADYYETHAEAFVAATIGADMSALRHRFLSALPPSRTGPVRILDAGSGSGRDARAFREAGFAVSAFDASAAMVAATRAHAGIPARQLRFEDFVWEHPFEGIWACASLLHVARDDLLPVIARLARHLVPEGMLYISFKSGTQMRIKDGRRFTDMTTDDLAQMLNDCGDLGPPEIWETRDCRPDRGAETWVNALVSRR</sequence>
<name>A0A318TY24_9RHOB</name>
<comment type="caution">
    <text evidence="2">The sequence shown here is derived from an EMBL/GenBank/DDBJ whole genome shotgun (WGS) entry which is preliminary data.</text>
</comment>
<dbReference type="PANTHER" id="PTHR43464:SF94">
    <property type="entry name" value="MALONYL-[ACYL-CARRIER PROTEIN] O-METHYLTRANSFERASE"/>
    <property type="match status" value="1"/>
</dbReference>
<keyword evidence="3" id="KW-1185">Reference proteome</keyword>
<reference evidence="2 3" key="1">
    <citation type="submission" date="2018-06" db="EMBL/GenBank/DDBJ databases">
        <title>Genomic Encyclopedia of Type Strains, Phase III (KMG-III): the genomes of soil and plant-associated and newly described type strains.</title>
        <authorList>
            <person name="Whitman W."/>
        </authorList>
    </citation>
    <scope>NUCLEOTIDE SEQUENCE [LARGE SCALE GENOMIC DNA]</scope>
    <source>
        <strain evidence="2 3">JA737</strain>
    </source>
</reference>
<dbReference type="SUPFAM" id="SSF53335">
    <property type="entry name" value="S-adenosyl-L-methionine-dependent methyltransferases"/>
    <property type="match status" value="1"/>
</dbReference>
<proteinExistence type="predicted"/>
<evidence type="ECO:0000259" key="1">
    <source>
        <dbReference type="Pfam" id="PF13649"/>
    </source>
</evidence>
<evidence type="ECO:0000313" key="2">
    <source>
        <dbReference type="EMBL" id="PYF08657.1"/>
    </source>
</evidence>
<dbReference type="RefSeq" id="WP_110806502.1">
    <property type="nucleotide sequence ID" value="NZ_QJTK01000012.1"/>
</dbReference>
<dbReference type="InterPro" id="IPR041698">
    <property type="entry name" value="Methyltransf_25"/>
</dbReference>
<dbReference type="AlphaFoldDB" id="A0A318TY24"/>
<organism evidence="2 3">
    <name type="scientific">Rhodobacter viridis</name>
    <dbReference type="NCBI Taxonomy" id="1054202"/>
    <lineage>
        <taxon>Bacteria</taxon>
        <taxon>Pseudomonadati</taxon>
        <taxon>Pseudomonadota</taxon>
        <taxon>Alphaproteobacteria</taxon>
        <taxon>Rhodobacterales</taxon>
        <taxon>Rhodobacter group</taxon>
        <taxon>Rhodobacter</taxon>
    </lineage>
</organism>
<keyword evidence="2" id="KW-0808">Transferase</keyword>
<dbReference type="GO" id="GO:0032259">
    <property type="term" value="P:methylation"/>
    <property type="evidence" value="ECO:0007669"/>
    <property type="project" value="UniProtKB-KW"/>
</dbReference>